<dbReference type="AlphaFoldDB" id="A0A2Z5TP56"/>
<feature type="domain" description="Sigma factor regulator N-terminal" evidence="3">
    <location>
        <begin position="7"/>
        <end position="89"/>
    </location>
</feature>
<gene>
    <name evidence="4" type="ORF">SR187_7385</name>
</gene>
<accession>A0A2Z5TP56</accession>
<evidence type="ECO:0000259" key="2">
    <source>
        <dbReference type="Pfam" id="PF13791"/>
    </source>
</evidence>
<protein>
    <recommendedName>
        <fullName evidence="6">Sigma factor regulator C-terminal domain-containing protein</fullName>
    </recommendedName>
</protein>
<dbReference type="InterPro" id="IPR025672">
    <property type="entry name" value="Sigma_reg_C_dom"/>
</dbReference>
<name>A0A2Z5TP56_9STRE</name>
<evidence type="ECO:0000313" key="5">
    <source>
        <dbReference type="Proteomes" id="UP000269331"/>
    </source>
</evidence>
<reference evidence="4 5" key="1">
    <citation type="journal article" date="2018" name="Genome Biol. Evol.">
        <title>Complete Genome Sequence of Streptococcus ruminantium sp. nov. GUT-187T (=DSM 104980T =JCM 31869T), the Type Strain of S. ruminantium, and Comparison with Genome Sequences of Streptococcus suis Strains.</title>
        <authorList>
            <person name="Tohya M."/>
            <person name="Sekizaki T."/>
            <person name="Miyoshi-Akiyama T."/>
        </authorList>
    </citation>
    <scope>NUCLEOTIDE SEQUENCE [LARGE SCALE GENOMIC DNA]</scope>
    <source>
        <strain evidence="4 5">GUT187T</strain>
    </source>
</reference>
<dbReference type="Pfam" id="PF13800">
    <property type="entry name" value="Sigma_reg_N"/>
    <property type="match status" value="1"/>
</dbReference>
<feature type="domain" description="Sigma factor regulator C-terminal" evidence="2">
    <location>
        <begin position="162"/>
        <end position="311"/>
    </location>
</feature>
<dbReference type="Proteomes" id="UP000269331">
    <property type="component" value="Chromosome"/>
</dbReference>
<evidence type="ECO:0000313" key="4">
    <source>
        <dbReference type="EMBL" id="BBA93080.1"/>
    </source>
</evidence>
<dbReference type="InterPro" id="IPR029101">
    <property type="entry name" value="Sigma_reg_N"/>
</dbReference>
<dbReference type="Pfam" id="PF13791">
    <property type="entry name" value="Sigma_reg_C"/>
    <property type="match status" value="1"/>
</dbReference>
<dbReference type="EMBL" id="AP018400">
    <property type="protein sequence ID" value="BBA93080.1"/>
    <property type="molecule type" value="Genomic_DNA"/>
</dbReference>
<evidence type="ECO:0000259" key="3">
    <source>
        <dbReference type="Pfam" id="PF13800"/>
    </source>
</evidence>
<keyword evidence="1" id="KW-0472">Membrane</keyword>
<organism evidence="4 5">
    <name type="scientific">Streptococcus ruminantium</name>
    <dbReference type="NCBI Taxonomy" id="1917441"/>
    <lineage>
        <taxon>Bacteria</taxon>
        <taxon>Bacillati</taxon>
        <taxon>Bacillota</taxon>
        <taxon>Bacilli</taxon>
        <taxon>Lactobacillales</taxon>
        <taxon>Streptococcaceae</taxon>
        <taxon>Streptococcus</taxon>
    </lineage>
</organism>
<feature type="transmembrane region" description="Helical" evidence="1">
    <location>
        <begin position="16"/>
        <end position="35"/>
    </location>
</feature>
<evidence type="ECO:0000256" key="1">
    <source>
        <dbReference type="SAM" id="Phobius"/>
    </source>
</evidence>
<sequence>MKTFEIAAKRSKKKQLIKVVGLSIIGVLVVTGIGIRTLQLLTANHANTVYKEHELLTQVAYPNIEYSTYYYKATGMFAGAVHADRHKNLAGIPVAFGDYEYHYDWMGSYHDPSQDGASYKKGGAYDRQTWTKLPLFFNTDVSNRDNTANSPSKELAMVKDMPNQLVEVAITFNKRYSYADLQKMLPKNLQQNWYWIGTQSKQEAPDRIDQLFGLRAEALQVVKLDDTSPQEIRERNALTPMKELVGKYKMSIGDYKLSNDLQAFLDKFGHTDFTKQSDIDKMEFAGVILTGQAEDFAQLENAEWIYASSIGSSTPKQPYHR</sequence>
<evidence type="ECO:0008006" key="6">
    <source>
        <dbReference type="Google" id="ProtNLM"/>
    </source>
</evidence>
<proteinExistence type="predicted"/>
<dbReference type="KEGG" id="srq:SR187_7385"/>
<keyword evidence="1" id="KW-0812">Transmembrane</keyword>
<keyword evidence="1" id="KW-1133">Transmembrane helix</keyword>